<reference evidence="1 2" key="1">
    <citation type="journal article" date="2020" name="Cell">
        <title>Large-Scale Comparative Analyses of Tick Genomes Elucidate Their Genetic Diversity and Vector Capacities.</title>
        <authorList>
            <consortium name="Tick Genome and Microbiome Consortium (TIGMIC)"/>
            <person name="Jia N."/>
            <person name="Wang J."/>
            <person name="Shi W."/>
            <person name="Du L."/>
            <person name="Sun Y."/>
            <person name="Zhan W."/>
            <person name="Jiang J.F."/>
            <person name="Wang Q."/>
            <person name="Zhang B."/>
            <person name="Ji P."/>
            <person name="Bell-Sakyi L."/>
            <person name="Cui X.M."/>
            <person name="Yuan T.T."/>
            <person name="Jiang B.G."/>
            <person name="Yang W.F."/>
            <person name="Lam T.T."/>
            <person name="Chang Q.C."/>
            <person name="Ding S.J."/>
            <person name="Wang X.J."/>
            <person name="Zhu J.G."/>
            <person name="Ruan X.D."/>
            <person name="Zhao L."/>
            <person name="Wei J.T."/>
            <person name="Ye R.Z."/>
            <person name="Que T.C."/>
            <person name="Du C.H."/>
            <person name="Zhou Y.H."/>
            <person name="Cheng J.X."/>
            <person name="Dai P.F."/>
            <person name="Guo W.B."/>
            <person name="Han X.H."/>
            <person name="Huang E.J."/>
            <person name="Li L.F."/>
            <person name="Wei W."/>
            <person name="Gao Y.C."/>
            <person name="Liu J.Z."/>
            <person name="Shao H.Z."/>
            <person name="Wang X."/>
            <person name="Wang C.C."/>
            <person name="Yang T.C."/>
            <person name="Huo Q.B."/>
            <person name="Li W."/>
            <person name="Chen H.Y."/>
            <person name="Chen S.E."/>
            <person name="Zhou L.G."/>
            <person name="Ni X.B."/>
            <person name="Tian J.H."/>
            <person name="Sheng Y."/>
            <person name="Liu T."/>
            <person name="Pan Y.S."/>
            <person name="Xia L.Y."/>
            <person name="Li J."/>
            <person name="Zhao F."/>
            <person name="Cao W.C."/>
        </authorList>
    </citation>
    <scope>NUCLEOTIDE SEQUENCE [LARGE SCALE GENOMIC DNA]</scope>
    <source>
        <strain evidence="1">HaeL-2018</strain>
    </source>
</reference>
<name>A0A9J6HC27_HAELO</name>
<organism evidence="1 2">
    <name type="scientific">Haemaphysalis longicornis</name>
    <name type="common">Bush tick</name>
    <dbReference type="NCBI Taxonomy" id="44386"/>
    <lineage>
        <taxon>Eukaryota</taxon>
        <taxon>Metazoa</taxon>
        <taxon>Ecdysozoa</taxon>
        <taxon>Arthropoda</taxon>
        <taxon>Chelicerata</taxon>
        <taxon>Arachnida</taxon>
        <taxon>Acari</taxon>
        <taxon>Parasitiformes</taxon>
        <taxon>Ixodida</taxon>
        <taxon>Ixodoidea</taxon>
        <taxon>Ixodidae</taxon>
        <taxon>Haemaphysalinae</taxon>
        <taxon>Haemaphysalis</taxon>
    </lineage>
</organism>
<comment type="caution">
    <text evidence="1">The sequence shown here is derived from an EMBL/GenBank/DDBJ whole genome shotgun (WGS) entry which is preliminary data.</text>
</comment>
<dbReference type="Proteomes" id="UP000821853">
    <property type="component" value="Unassembled WGS sequence"/>
</dbReference>
<evidence type="ECO:0000313" key="1">
    <source>
        <dbReference type="EMBL" id="KAH9384932.1"/>
    </source>
</evidence>
<dbReference type="OrthoDB" id="565552at2759"/>
<dbReference type="AlphaFoldDB" id="A0A9J6HC27"/>
<keyword evidence="2" id="KW-1185">Reference proteome</keyword>
<dbReference type="OMA" id="YAPTHIQ"/>
<sequence length="181" mass="20207">MQMLDECNFVDHVLNACLDWFSKRRAQTRRPVKEAAAAHQQEETAASPYCWEAFVLFLAELLTALAGVGRRRETGPSAPLGGLFCLAVLLCDCGQIMLRELAENALHEASVLVLRYVLVKAGKTANWYAPTHIQALMSSLRKAFLDLRYSAQVHKVVMEVIELCASGWELDATQEDYYCGP</sequence>
<gene>
    <name evidence="1" type="ORF">HPB48_026962</name>
</gene>
<protein>
    <submittedName>
        <fullName evidence="1">Uncharacterized protein</fullName>
    </submittedName>
</protein>
<proteinExistence type="predicted"/>
<dbReference type="EMBL" id="JABSTR010003486">
    <property type="protein sequence ID" value="KAH9384932.1"/>
    <property type="molecule type" value="Genomic_DNA"/>
</dbReference>
<evidence type="ECO:0000313" key="2">
    <source>
        <dbReference type="Proteomes" id="UP000821853"/>
    </source>
</evidence>
<accession>A0A9J6HC27</accession>
<dbReference type="Gene3D" id="1.25.40.180">
    <property type="match status" value="1"/>
</dbReference>
<dbReference type="VEuPathDB" id="VectorBase:HLOH_046266"/>